<dbReference type="GO" id="GO:0000981">
    <property type="term" value="F:DNA-binding transcription factor activity, RNA polymerase II-specific"/>
    <property type="evidence" value="ECO:0007669"/>
    <property type="project" value="InterPro"/>
</dbReference>
<evidence type="ECO:0000256" key="2">
    <source>
        <dbReference type="ARBA" id="ARBA00022723"/>
    </source>
</evidence>
<dbReference type="PROSITE" id="PS50048">
    <property type="entry name" value="ZN2_CY6_FUNGAL_2"/>
    <property type="match status" value="1"/>
</dbReference>
<keyword evidence="7" id="KW-1185">Reference proteome</keyword>
<accession>A0A6A6QFI9</accession>
<protein>
    <recommendedName>
        <fullName evidence="5">Zn(2)-C6 fungal-type domain-containing protein</fullName>
    </recommendedName>
</protein>
<dbReference type="PROSITE" id="PS00463">
    <property type="entry name" value="ZN2_CY6_FUNGAL_1"/>
    <property type="match status" value="1"/>
</dbReference>
<dbReference type="Pfam" id="PF00172">
    <property type="entry name" value="Zn_clus"/>
    <property type="match status" value="1"/>
</dbReference>
<dbReference type="GO" id="GO:0008270">
    <property type="term" value="F:zinc ion binding"/>
    <property type="evidence" value="ECO:0007669"/>
    <property type="project" value="InterPro"/>
</dbReference>
<dbReference type="CDD" id="cd00067">
    <property type="entry name" value="GAL4"/>
    <property type="match status" value="1"/>
</dbReference>
<evidence type="ECO:0000313" key="6">
    <source>
        <dbReference type="EMBL" id="KAF2490257.1"/>
    </source>
</evidence>
<evidence type="ECO:0000256" key="1">
    <source>
        <dbReference type="ARBA" id="ARBA00004123"/>
    </source>
</evidence>
<feature type="region of interest" description="Disordered" evidence="4">
    <location>
        <begin position="196"/>
        <end position="229"/>
    </location>
</feature>
<feature type="compositionally biased region" description="Low complexity" evidence="4">
    <location>
        <begin position="12"/>
        <end position="29"/>
    </location>
</feature>
<evidence type="ECO:0000256" key="3">
    <source>
        <dbReference type="ARBA" id="ARBA00023242"/>
    </source>
</evidence>
<feature type="region of interest" description="Disordered" evidence="4">
    <location>
        <begin position="1"/>
        <end position="33"/>
    </location>
</feature>
<feature type="compositionally biased region" description="Acidic residues" evidence="4">
    <location>
        <begin position="204"/>
        <end position="214"/>
    </location>
</feature>
<dbReference type="OrthoDB" id="3989227at2759"/>
<feature type="region of interest" description="Disordered" evidence="4">
    <location>
        <begin position="118"/>
        <end position="160"/>
    </location>
</feature>
<dbReference type="Pfam" id="PF04082">
    <property type="entry name" value="Fungal_trans"/>
    <property type="match status" value="1"/>
</dbReference>
<dbReference type="PANTHER" id="PTHR31001:SF50">
    <property type="entry name" value="ZN(II)2CYS6 TRANSCRIPTION FACTOR (EUROFUNG)"/>
    <property type="match status" value="1"/>
</dbReference>
<feature type="compositionally biased region" description="Polar residues" evidence="4">
    <location>
        <begin position="135"/>
        <end position="144"/>
    </location>
</feature>
<proteinExistence type="predicted"/>
<reference evidence="6" key="1">
    <citation type="journal article" date="2020" name="Stud. Mycol.">
        <title>101 Dothideomycetes genomes: a test case for predicting lifestyles and emergence of pathogens.</title>
        <authorList>
            <person name="Haridas S."/>
            <person name="Albert R."/>
            <person name="Binder M."/>
            <person name="Bloem J."/>
            <person name="Labutti K."/>
            <person name="Salamov A."/>
            <person name="Andreopoulos B."/>
            <person name="Baker S."/>
            <person name="Barry K."/>
            <person name="Bills G."/>
            <person name="Bluhm B."/>
            <person name="Cannon C."/>
            <person name="Castanera R."/>
            <person name="Culley D."/>
            <person name="Daum C."/>
            <person name="Ezra D."/>
            <person name="Gonzalez J."/>
            <person name="Henrissat B."/>
            <person name="Kuo A."/>
            <person name="Liang C."/>
            <person name="Lipzen A."/>
            <person name="Lutzoni F."/>
            <person name="Magnuson J."/>
            <person name="Mondo S."/>
            <person name="Nolan M."/>
            <person name="Ohm R."/>
            <person name="Pangilinan J."/>
            <person name="Park H.-J."/>
            <person name="Ramirez L."/>
            <person name="Alfaro M."/>
            <person name="Sun H."/>
            <person name="Tritt A."/>
            <person name="Yoshinaga Y."/>
            <person name="Zwiers L.-H."/>
            <person name="Turgeon B."/>
            <person name="Goodwin S."/>
            <person name="Spatafora J."/>
            <person name="Crous P."/>
            <person name="Grigoriev I."/>
        </authorList>
    </citation>
    <scope>NUCLEOTIDE SEQUENCE</scope>
    <source>
        <strain evidence="6">CBS 269.34</strain>
    </source>
</reference>
<dbReference type="GO" id="GO:0005634">
    <property type="term" value="C:nucleus"/>
    <property type="evidence" value="ECO:0007669"/>
    <property type="project" value="UniProtKB-SubCell"/>
</dbReference>
<keyword evidence="3" id="KW-0539">Nucleus</keyword>
<evidence type="ECO:0000256" key="4">
    <source>
        <dbReference type="SAM" id="MobiDB-lite"/>
    </source>
</evidence>
<keyword evidence="2" id="KW-0479">Metal-binding</keyword>
<dbReference type="Proteomes" id="UP000799750">
    <property type="component" value="Unassembled WGS sequence"/>
</dbReference>
<dbReference type="InterPro" id="IPR001138">
    <property type="entry name" value="Zn2Cys6_DnaBD"/>
</dbReference>
<dbReference type="InterPro" id="IPR007219">
    <property type="entry name" value="XnlR_reg_dom"/>
</dbReference>
<feature type="compositionally biased region" description="Polar residues" evidence="4">
    <location>
        <begin position="1"/>
        <end position="11"/>
    </location>
</feature>
<feature type="domain" description="Zn(2)-C6 fungal-type" evidence="5">
    <location>
        <begin position="33"/>
        <end position="62"/>
    </location>
</feature>
<dbReference type="Gene3D" id="4.10.240.10">
    <property type="entry name" value="Zn(2)-C6 fungal-type DNA-binding domain"/>
    <property type="match status" value="1"/>
</dbReference>
<comment type="subcellular location">
    <subcellularLocation>
        <location evidence="1">Nucleus</location>
    </subcellularLocation>
</comment>
<dbReference type="AlphaFoldDB" id="A0A6A6QFI9"/>
<dbReference type="EMBL" id="MU004197">
    <property type="protein sequence ID" value="KAF2490257.1"/>
    <property type="molecule type" value="Genomic_DNA"/>
</dbReference>
<evidence type="ECO:0000313" key="7">
    <source>
        <dbReference type="Proteomes" id="UP000799750"/>
    </source>
</evidence>
<dbReference type="InterPro" id="IPR036864">
    <property type="entry name" value="Zn2-C6_fun-type_DNA-bd_sf"/>
</dbReference>
<organism evidence="6 7">
    <name type="scientific">Lophium mytilinum</name>
    <dbReference type="NCBI Taxonomy" id="390894"/>
    <lineage>
        <taxon>Eukaryota</taxon>
        <taxon>Fungi</taxon>
        <taxon>Dikarya</taxon>
        <taxon>Ascomycota</taxon>
        <taxon>Pezizomycotina</taxon>
        <taxon>Dothideomycetes</taxon>
        <taxon>Pleosporomycetidae</taxon>
        <taxon>Mytilinidiales</taxon>
        <taxon>Mytilinidiaceae</taxon>
        <taxon>Lophium</taxon>
    </lineage>
</organism>
<name>A0A6A6QFI9_9PEZI</name>
<gene>
    <name evidence="6" type="ORF">BU16DRAFT_470206</name>
</gene>
<dbReference type="CDD" id="cd12148">
    <property type="entry name" value="fungal_TF_MHR"/>
    <property type="match status" value="1"/>
</dbReference>
<evidence type="ECO:0000259" key="5">
    <source>
        <dbReference type="PROSITE" id="PS50048"/>
    </source>
</evidence>
<dbReference type="PANTHER" id="PTHR31001">
    <property type="entry name" value="UNCHARACTERIZED TRANSCRIPTIONAL REGULATORY PROTEIN"/>
    <property type="match status" value="1"/>
</dbReference>
<dbReference type="SUPFAM" id="SSF57701">
    <property type="entry name" value="Zn2/Cys6 DNA-binding domain"/>
    <property type="match status" value="1"/>
</dbReference>
<dbReference type="SMART" id="SM00066">
    <property type="entry name" value="GAL4"/>
    <property type="match status" value="1"/>
</dbReference>
<sequence length="867" mass="97009">MAASASGSEKNATSPASASTPSSTSAPAPKAQSCVVCRRRKVRCDKQSPCSNCRRANIPCVLPSKDRPPKWARRLERLTANAATSNTPALQDNDPGVAKVMDRLRSLEGLVKELTGQLEQGQAATSSQGGGESSLNSLSTSTQHRGAEQQRHTSPTLSTSSVEVPFGRLVLQGDSHSRYVSSGFWTRVNDELEGLKADTRGLDGDDFDSSEDEASSSKSPPTQELERTPSERHAFLFRHNLSPSAHGLREFHPLPSQIPFLLDVFSENVNFIMQIVHMPTVTKMVRDLRGSDTMRLTPSNEALMFSIYYAAITSMEEDDVMTNFGSSKTDLNLRYRLGLEHALAKADFLNAPDIVLVQAFAIFLLLVRRHDSPRYVWMMTGLVIRMGQYLGLQRDGSHFEHLTPFEIETRRKVWWNLCMLDMRSSEDQGTELTITNGSFDTKIPLNLNAADINPETKQMPTEREGVTEMSFARIQFGIWDIMWQLLNPNAKNGTVSPEEQNRIINEIYKTYEEGYFQHTTEARDLGYWVGSNIARLVMAKMTLIVFLPILFSSPSEHFSDEIRTKLLVSAIEVAEYNHTLNAEPASRPWRWVYQTYTHWHAIVYVLLDTSRRPWSPIVERAWVALHSSWLIPTQTSMGKNLRVWFSLRKLMAKACKHREAELSRLRADPEAAARLEMEDRNFPLPSSSGPFPTGSSADIFRERWRKLVAVQEPTDSSMPTVYTTQPTATSTFAYSPGDISSKMTSEPNYLGTRGQPAGRPSEGTNIRNQQHELATEAPIDLAFEQPGLPYNTFSTVPADSSDGRTMGPTLGAWLWADADPSVDMFPNLEFDPVDVNMDLDGEVNWYSWIESAKGMEMDPGPCGNGRT</sequence>
<dbReference type="SMART" id="SM00906">
    <property type="entry name" value="Fungal_trans"/>
    <property type="match status" value="1"/>
</dbReference>
<dbReference type="GO" id="GO:0006351">
    <property type="term" value="P:DNA-templated transcription"/>
    <property type="evidence" value="ECO:0007669"/>
    <property type="project" value="InterPro"/>
</dbReference>
<dbReference type="InterPro" id="IPR050613">
    <property type="entry name" value="Sec_Metabolite_Reg"/>
</dbReference>
<dbReference type="GO" id="GO:0003677">
    <property type="term" value="F:DNA binding"/>
    <property type="evidence" value="ECO:0007669"/>
    <property type="project" value="InterPro"/>
</dbReference>